<dbReference type="Proteomes" id="UP000516046">
    <property type="component" value="Chromosome"/>
</dbReference>
<proteinExistence type="predicted"/>
<evidence type="ECO:0008006" key="3">
    <source>
        <dbReference type="Google" id="ProtNLM"/>
    </source>
</evidence>
<dbReference type="KEGG" id="caml:H6X83_12525"/>
<gene>
    <name evidence="1" type="ORF">H6X83_12525</name>
</gene>
<sequence>MSNIKERLIGAITVMSEEQAQALWNKLVLDSAPETEPDEFDKKMLDAIEHDPDCHEFASDEEVERMLRENAD</sequence>
<dbReference type="RefSeq" id="WP_212506797.1">
    <property type="nucleotide sequence ID" value="NZ_CP060696.1"/>
</dbReference>
<dbReference type="EMBL" id="CP060696">
    <property type="protein sequence ID" value="QNO17733.1"/>
    <property type="molecule type" value="Genomic_DNA"/>
</dbReference>
<keyword evidence="2" id="KW-1185">Reference proteome</keyword>
<reference evidence="1 2" key="1">
    <citation type="submission" date="2020-08" db="EMBL/GenBank/DDBJ databases">
        <authorList>
            <person name="Ren C."/>
            <person name="Gu Y."/>
            <person name="Xu Y."/>
        </authorList>
    </citation>
    <scope>NUCLEOTIDE SEQUENCE [LARGE SCALE GENOMIC DNA]</scope>
    <source>
        <strain evidence="1 2">LBM18003</strain>
    </source>
</reference>
<evidence type="ECO:0000313" key="2">
    <source>
        <dbReference type="Proteomes" id="UP000516046"/>
    </source>
</evidence>
<name>A0A7G9WGC1_9FIRM</name>
<protein>
    <recommendedName>
        <fullName evidence="3">Addiction module component</fullName>
    </recommendedName>
</protein>
<evidence type="ECO:0000313" key="1">
    <source>
        <dbReference type="EMBL" id="QNO17733.1"/>
    </source>
</evidence>
<dbReference type="AlphaFoldDB" id="A0A7G9WGC1"/>
<organism evidence="1 2">
    <name type="scientific">Caproicibacterium amylolyticum</name>
    <dbReference type="NCBI Taxonomy" id="2766537"/>
    <lineage>
        <taxon>Bacteria</taxon>
        <taxon>Bacillati</taxon>
        <taxon>Bacillota</taxon>
        <taxon>Clostridia</taxon>
        <taxon>Eubacteriales</taxon>
        <taxon>Oscillospiraceae</taxon>
        <taxon>Caproicibacterium</taxon>
    </lineage>
</organism>
<accession>A0A7G9WGC1</accession>